<dbReference type="InterPro" id="IPR001250">
    <property type="entry name" value="Man6P_Isoase-1"/>
</dbReference>
<evidence type="ECO:0000256" key="5">
    <source>
        <dbReference type="ARBA" id="ARBA00022833"/>
    </source>
</evidence>
<dbReference type="SUPFAM" id="SSF51182">
    <property type="entry name" value="RmlC-like cupins"/>
    <property type="match status" value="1"/>
</dbReference>
<evidence type="ECO:0000256" key="7">
    <source>
        <dbReference type="PIRNR" id="PIRNR036894"/>
    </source>
</evidence>
<keyword evidence="13" id="KW-1185">Reference proteome</keyword>
<evidence type="ECO:0000313" key="13">
    <source>
        <dbReference type="Proteomes" id="UP000005147"/>
    </source>
</evidence>
<reference evidence="12 13" key="1">
    <citation type="submission" date="2012-07" db="EMBL/GenBank/DDBJ databases">
        <title>The Genome Sequence of Facklamia ignava CCUG 37419.</title>
        <authorList>
            <consortium name="The Broad Institute Genome Sequencing Platform"/>
            <person name="Earl A."/>
            <person name="Ward D."/>
            <person name="Feldgarden M."/>
            <person name="Gevers D."/>
            <person name="Huys G."/>
            <person name="Walker B."/>
            <person name="Young S.K."/>
            <person name="Zeng Q."/>
            <person name="Gargeya S."/>
            <person name="Fitzgerald M."/>
            <person name="Haas B."/>
            <person name="Abouelleil A."/>
            <person name="Alvarado L."/>
            <person name="Arachchi H.M."/>
            <person name="Berlin A.M."/>
            <person name="Chapman S.B."/>
            <person name="Goldberg J."/>
            <person name="Griggs A."/>
            <person name="Gujja S."/>
            <person name="Hansen M."/>
            <person name="Howarth C."/>
            <person name="Imamovic A."/>
            <person name="Larimer J."/>
            <person name="McCowen C."/>
            <person name="Montmayeur A."/>
            <person name="Murphy C."/>
            <person name="Neiman D."/>
            <person name="Pearson M."/>
            <person name="Priest M."/>
            <person name="Roberts A."/>
            <person name="Saif S."/>
            <person name="Shea T."/>
            <person name="Sisk P."/>
            <person name="Sykes S."/>
            <person name="Wortman J."/>
            <person name="Nusbaum C."/>
            <person name="Birren B."/>
        </authorList>
    </citation>
    <scope>NUCLEOTIDE SEQUENCE [LARGE SCALE GENOMIC DNA]</scope>
    <source>
        <strain evidence="12 13">CCUG 37419</strain>
    </source>
</reference>
<evidence type="ECO:0000259" key="10">
    <source>
        <dbReference type="Pfam" id="PF20511"/>
    </source>
</evidence>
<dbReference type="EC" id="5.3.1.8" evidence="3 7"/>
<organism evidence="12 13">
    <name type="scientific">Falseniella ignava CCUG 37419</name>
    <dbReference type="NCBI Taxonomy" id="883112"/>
    <lineage>
        <taxon>Bacteria</taxon>
        <taxon>Bacillati</taxon>
        <taxon>Bacillota</taxon>
        <taxon>Bacilli</taxon>
        <taxon>Lactobacillales</taxon>
        <taxon>Aerococcaceae</taxon>
        <taxon>Falseniella</taxon>
    </lineage>
</organism>
<dbReference type="STRING" id="883112.HMPREF9707_00924"/>
<dbReference type="EMBL" id="AGZE01000026">
    <property type="protein sequence ID" value="EKB55737.1"/>
    <property type="molecule type" value="Genomic_DNA"/>
</dbReference>
<keyword evidence="5 7" id="KW-0862">Zinc</keyword>
<dbReference type="InterPro" id="IPR051804">
    <property type="entry name" value="Carb_Metab_Reg_Kinase/Isom"/>
</dbReference>
<feature type="binding site" evidence="8">
    <location>
        <position position="177"/>
    </location>
    <ligand>
        <name>Zn(2+)</name>
        <dbReference type="ChEBI" id="CHEBI:29105"/>
    </ligand>
</feature>
<dbReference type="GO" id="GO:0008270">
    <property type="term" value="F:zinc ion binding"/>
    <property type="evidence" value="ECO:0007669"/>
    <property type="project" value="UniProtKB-UniRule"/>
</dbReference>
<dbReference type="GO" id="GO:0004476">
    <property type="term" value="F:mannose-6-phosphate isomerase activity"/>
    <property type="evidence" value="ECO:0007669"/>
    <property type="project" value="UniProtKB-UniRule"/>
</dbReference>
<dbReference type="PIRSF" id="PIRSF036894">
    <property type="entry name" value="PMI_Firm_short"/>
    <property type="match status" value="1"/>
</dbReference>
<dbReference type="GO" id="GO:0005975">
    <property type="term" value="P:carbohydrate metabolic process"/>
    <property type="evidence" value="ECO:0007669"/>
    <property type="project" value="UniProtKB-UniRule"/>
</dbReference>
<accession>K1LUD8</accession>
<dbReference type="InterPro" id="IPR014628">
    <property type="entry name" value="Man6P_isomerase_Firm_short"/>
</dbReference>
<feature type="domain" description="Mannose-6-phosphate isomerase cupin" evidence="11">
    <location>
        <begin position="243"/>
        <end position="319"/>
    </location>
</feature>
<dbReference type="Pfam" id="PF20511">
    <property type="entry name" value="PMI_typeI_cat"/>
    <property type="match status" value="1"/>
</dbReference>
<comment type="similarity">
    <text evidence="2 7">Belongs to the mannose-6-phosphate isomerase type 1 family.</text>
</comment>
<evidence type="ECO:0000256" key="9">
    <source>
        <dbReference type="PIRSR" id="PIRSR036894-2"/>
    </source>
</evidence>
<comment type="catalytic activity">
    <reaction evidence="1 7">
        <text>D-mannose 6-phosphate = D-fructose 6-phosphate</text>
        <dbReference type="Rhea" id="RHEA:12356"/>
        <dbReference type="ChEBI" id="CHEBI:58735"/>
        <dbReference type="ChEBI" id="CHEBI:61527"/>
        <dbReference type="EC" id="5.3.1.8"/>
    </reaction>
</comment>
<dbReference type="Gene3D" id="2.60.120.10">
    <property type="entry name" value="Jelly Rolls"/>
    <property type="match status" value="2"/>
</dbReference>
<proteinExistence type="inferred from homology"/>
<comment type="caution">
    <text evidence="12">The sequence shown here is derived from an EMBL/GenBank/DDBJ whole genome shotgun (WGS) entry which is preliminary data.</text>
</comment>
<evidence type="ECO:0000256" key="4">
    <source>
        <dbReference type="ARBA" id="ARBA00022723"/>
    </source>
</evidence>
<feature type="domain" description="Phosphomannose isomerase type I catalytic" evidence="10">
    <location>
        <begin position="5"/>
        <end position="109"/>
    </location>
</feature>
<evidence type="ECO:0000256" key="6">
    <source>
        <dbReference type="ARBA" id="ARBA00023235"/>
    </source>
</evidence>
<dbReference type="InterPro" id="IPR014710">
    <property type="entry name" value="RmlC-like_jellyroll"/>
</dbReference>
<evidence type="ECO:0000256" key="8">
    <source>
        <dbReference type="PIRSR" id="PIRSR036894-1"/>
    </source>
</evidence>
<comment type="cofactor">
    <cofactor evidence="8">
        <name>Zn(2+)</name>
        <dbReference type="ChEBI" id="CHEBI:29105"/>
    </cofactor>
    <text evidence="8">Binds 1 zinc ion per subunit.</text>
</comment>
<sequence>MFNIIKLLPSLHDKVWGGTLLREEFGMEIPSDTTGEAWVISAHPNGQSIVDFPNEYKGWTLDELYQKHREYFESSSKINTSTKKFPLLVKFLDAKGRLSVQVHPDDDYALEHASELGKTECWYVISAKPGSEIVLGHNARNQEEFEQWVSTGKWDKLLRRIPVKAGDFYYVAAGTIHGIGEGVCILEIQQNSDTTYRVYDYERLDSEGNLRELHLADAFAVTTIPDQNIQSQKHAVSILGGEVTQLIESEYFTVWKLQCCQTARFSLNPIEFYLLTVIEGEGEIQVKETTLSLKKGEAFIIPVGHREFDVTGQLEMIISKSND</sequence>
<dbReference type="PANTHER" id="PTHR42742">
    <property type="entry name" value="TRANSCRIPTIONAL REPRESSOR MPRA"/>
    <property type="match status" value="1"/>
</dbReference>
<feature type="active site" evidence="9">
    <location>
        <position position="197"/>
    </location>
</feature>
<dbReference type="PANTHER" id="PTHR42742:SF3">
    <property type="entry name" value="FRUCTOKINASE"/>
    <property type="match status" value="1"/>
</dbReference>
<gene>
    <name evidence="12" type="ORF">HMPREF9707_00924</name>
</gene>
<dbReference type="eggNOG" id="COG1482">
    <property type="taxonomic scope" value="Bacteria"/>
</dbReference>
<evidence type="ECO:0000256" key="1">
    <source>
        <dbReference type="ARBA" id="ARBA00000757"/>
    </source>
</evidence>
<keyword evidence="6 7" id="KW-0413">Isomerase</keyword>
<dbReference type="Pfam" id="PF21621">
    <property type="entry name" value="MPI_cupin_dom"/>
    <property type="match status" value="1"/>
</dbReference>
<dbReference type="InterPro" id="IPR049071">
    <property type="entry name" value="MPI_cupin_dom"/>
</dbReference>
<feature type="binding site" evidence="8">
    <location>
        <position position="103"/>
    </location>
    <ligand>
        <name>Zn(2+)</name>
        <dbReference type="ChEBI" id="CHEBI:29105"/>
    </ligand>
</feature>
<dbReference type="Proteomes" id="UP000005147">
    <property type="component" value="Unassembled WGS sequence"/>
</dbReference>
<dbReference type="HOGENOM" id="CLU_020529_0_0_9"/>
<evidence type="ECO:0000256" key="3">
    <source>
        <dbReference type="ARBA" id="ARBA00011956"/>
    </source>
</evidence>
<evidence type="ECO:0000313" key="12">
    <source>
        <dbReference type="EMBL" id="EKB55737.1"/>
    </source>
</evidence>
<dbReference type="PATRIC" id="fig|883112.3.peg.921"/>
<dbReference type="AlphaFoldDB" id="K1LUD8"/>
<name>K1LUD8_9LACT</name>
<evidence type="ECO:0000259" key="11">
    <source>
        <dbReference type="Pfam" id="PF21621"/>
    </source>
</evidence>
<evidence type="ECO:0000256" key="2">
    <source>
        <dbReference type="ARBA" id="ARBA00010772"/>
    </source>
</evidence>
<protein>
    <recommendedName>
        <fullName evidence="3 7">Mannose-6-phosphate isomerase</fullName>
        <ecNumber evidence="3 7">5.3.1.8</ecNumber>
    </recommendedName>
</protein>
<dbReference type="InterPro" id="IPR046457">
    <property type="entry name" value="PMI_typeI_cat"/>
</dbReference>
<feature type="binding site" evidence="8">
    <location>
        <position position="120"/>
    </location>
    <ligand>
        <name>Zn(2+)</name>
        <dbReference type="ChEBI" id="CHEBI:29105"/>
    </ligand>
</feature>
<dbReference type="NCBIfam" id="TIGR00218">
    <property type="entry name" value="manA"/>
    <property type="match status" value="1"/>
</dbReference>
<keyword evidence="4 7" id="KW-0479">Metal-binding</keyword>
<dbReference type="InterPro" id="IPR011051">
    <property type="entry name" value="RmlC_Cupin_sf"/>
</dbReference>
<dbReference type="CDD" id="cd07010">
    <property type="entry name" value="cupin_PMI_type_I_N_bac"/>
    <property type="match status" value="1"/>
</dbReference>
<dbReference type="RefSeq" id="WP_006701571.1">
    <property type="nucleotide sequence ID" value="NZ_JH932301.1"/>
</dbReference>